<dbReference type="KEGG" id="lsd:EMK97_14320"/>
<dbReference type="Pfam" id="PF08335">
    <property type="entry name" value="GlnD_UR_UTase"/>
    <property type="match status" value="1"/>
</dbReference>
<dbReference type="EMBL" id="CP034759">
    <property type="protein sequence ID" value="QBG36811.1"/>
    <property type="molecule type" value="Genomic_DNA"/>
</dbReference>
<feature type="domain" description="ACT" evidence="7">
    <location>
        <begin position="793"/>
        <end position="862"/>
    </location>
</feature>
<evidence type="ECO:0000256" key="2">
    <source>
        <dbReference type="ARBA" id="ARBA00022695"/>
    </source>
</evidence>
<dbReference type="PANTHER" id="PTHR47320:SF1">
    <property type="entry name" value="BIFUNCTIONAL URIDYLYLTRANSFERASE_URIDYLYL-REMOVING ENZYME"/>
    <property type="match status" value="1"/>
</dbReference>
<keyword evidence="9" id="KW-1185">Reference proteome</keyword>
<evidence type="ECO:0000256" key="5">
    <source>
        <dbReference type="ARBA" id="ARBA00023268"/>
    </source>
</evidence>
<dbReference type="InterPro" id="IPR010043">
    <property type="entry name" value="UTase/UR"/>
</dbReference>
<comment type="caution">
    <text evidence="6">Lacks conserved residue(s) required for the propagation of feature annotation.</text>
</comment>
<dbReference type="PROSITE" id="PS51671">
    <property type="entry name" value="ACT"/>
    <property type="match status" value="1"/>
</dbReference>
<reference evidence="8 9" key="1">
    <citation type="submission" date="2018-12" db="EMBL/GenBank/DDBJ databases">
        <title>Complete genome of Litorilituus sediminis.</title>
        <authorList>
            <person name="Liu A."/>
            <person name="Rong J."/>
        </authorList>
    </citation>
    <scope>NUCLEOTIDE SEQUENCE [LARGE SCALE GENOMIC DNA]</scope>
    <source>
        <strain evidence="8 9">JCM 17549</strain>
    </source>
</reference>
<keyword evidence="3 6" id="KW-0378">Hydrolase</keyword>
<dbReference type="PANTHER" id="PTHR47320">
    <property type="entry name" value="BIFUNCTIONAL URIDYLYLTRANSFERASE/URIDYLYL-REMOVING ENZYME"/>
    <property type="match status" value="1"/>
</dbReference>
<dbReference type="Gene3D" id="1.20.120.330">
    <property type="entry name" value="Nucleotidyltransferases domain 2"/>
    <property type="match status" value="1"/>
</dbReference>
<organism evidence="8 9">
    <name type="scientific">Litorilituus sediminis</name>
    <dbReference type="NCBI Taxonomy" id="718192"/>
    <lineage>
        <taxon>Bacteria</taxon>
        <taxon>Pseudomonadati</taxon>
        <taxon>Pseudomonadota</taxon>
        <taxon>Gammaproteobacteria</taxon>
        <taxon>Alteromonadales</taxon>
        <taxon>Colwelliaceae</taxon>
        <taxon>Litorilituus</taxon>
    </lineage>
</organism>
<dbReference type="HAMAP" id="MF_00277">
    <property type="entry name" value="PII_uridylyl_transf"/>
    <property type="match status" value="1"/>
</dbReference>
<dbReference type="GO" id="GO:0008081">
    <property type="term" value="F:phosphoric diester hydrolase activity"/>
    <property type="evidence" value="ECO:0007669"/>
    <property type="project" value="UniProtKB-UniRule"/>
</dbReference>
<dbReference type="PIRSF" id="PIRSF006288">
    <property type="entry name" value="PII_uridyltransf"/>
    <property type="match status" value="1"/>
</dbReference>
<comment type="function">
    <text evidence="6">Modifies, by uridylylation and deuridylylation, the PII regulatory proteins (GlnB and homologs), in response to the nitrogen status of the cell that GlnD senses through the glutamine level. Under low glutamine levels, catalyzes the conversion of the PII proteins and UTP to PII-UMP and PPi, while under higher glutamine levels, GlnD hydrolyzes PII-UMP to PII and UMP (deuridylylation). Thus, controls uridylylation state and activity of the PII proteins, and plays an important role in the regulation of nitrogen metabolism.</text>
</comment>
<evidence type="ECO:0000313" key="9">
    <source>
        <dbReference type="Proteomes" id="UP000290244"/>
    </source>
</evidence>
<dbReference type="InterPro" id="IPR002934">
    <property type="entry name" value="Polymerase_NTP_transf_dom"/>
</dbReference>
<keyword evidence="1 6" id="KW-0808">Transferase</keyword>
<gene>
    <name evidence="6 8" type="primary">glnD</name>
    <name evidence="8" type="ORF">EMK97_14320</name>
</gene>
<comment type="activity regulation">
    <text evidence="6">Uridylyltransferase (UTase) activity is inhibited by glutamine, while glutamine activates uridylyl-removing (UR) activity.</text>
</comment>
<dbReference type="Pfam" id="PF01909">
    <property type="entry name" value="NTP_transf_2"/>
    <property type="match status" value="1"/>
</dbReference>
<dbReference type="EC" id="3.1.4.-" evidence="6"/>
<comment type="domain">
    <text evidence="6">Has four distinct domains: an N-terminal nucleotidyltransferase (NT) domain responsible for UTase activity, a central HD domain that encodes UR activity, and two C-terminal ACT domains that seem to have a role in glutamine sensing.</text>
</comment>
<evidence type="ECO:0000256" key="6">
    <source>
        <dbReference type="HAMAP-Rule" id="MF_00277"/>
    </source>
</evidence>
<dbReference type="EC" id="2.7.7.59" evidence="6"/>
<dbReference type="AlphaFoldDB" id="A0A4P6P5G8"/>
<feature type="region of interest" description="Uridylyltransferase" evidence="6">
    <location>
        <begin position="1"/>
        <end position="327"/>
    </location>
</feature>
<comment type="similarity">
    <text evidence="6">Belongs to the GlnD family.</text>
</comment>
<dbReference type="Gene3D" id="1.10.3090.10">
    <property type="entry name" value="cca-adding enzyme, domain 2"/>
    <property type="match status" value="1"/>
</dbReference>
<name>A0A4P6P5G8_9GAMM</name>
<dbReference type="SUPFAM" id="SSF81593">
    <property type="entry name" value="Nucleotidyltransferase substrate binding subunit/domain"/>
    <property type="match status" value="1"/>
</dbReference>
<dbReference type="Proteomes" id="UP000290244">
    <property type="component" value="Chromosome"/>
</dbReference>
<dbReference type="GO" id="GO:0008773">
    <property type="term" value="F:[protein-PII] uridylyltransferase activity"/>
    <property type="evidence" value="ECO:0007669"/>
    <property type="project" value="UniProtKB-UniRule"/>
</dbReference>
<dbReference type="SUPFAM" id="SSF81891">
    <property type="entry name" value="Poly A polymerase C-terminal region-like"/>
    <property type="match status" value="1"/>
</dbReference>
<keyword evidence="5 6" id="KW-0511">Multifunctional enzyme</keyword>
<evidence type="ECO:0000256" key="4">
    <source>
        <dbReference type="ARBA" id="ARBA00022842"/>
    </source>
</evidence>
<keyword evidence="2 6" id="KW-0548">Nucleotidyltransferase</keyword>
<sequence length="862" mass="99724">MNFPDILDIKAVKNHIAINEAAFNRTFFDTKIEQLQQQRAQLFNHLLVALWQAFNLDKWQDLSLNAVGGFGRQTLHPKSDIDLCILSDKTLNKTQEQAISQFLTKLWDLGVDIGYSVRTEKENIQAARCDATIATCLLDIHTLYGNKQHAQNILTLLYSDKITSSADFFTDKVAEQEARHNKAKNTALYLEPNMKNNPGGMRDVQTIIWIARKHFHVDDAESLKQLGFLQPDEYQELLEAYQFICRIRWALHVVAGRATEELLFEYQIEVAKFMQFGHGDNAQLAVEKMMRQLFRAMTRIRELNQMMLRIIERRIFIEPKALNNKIDLNEHFFIVNHMIQAKYDEVFLNKANVLTLFHLIAQHSEIRDIAPETLRLLRQTRRSLLGELQDYQACRTEFIAILRHNNGLKRAFSLMHRYGVLASYFPEWKSIEGQMQFDIHNAYTVDEHAFKLLQCVDGFSDKSANKKLISSIYQEKKLKLILTVAGLCHDLSGKQTHEANEFSAMYAKEFAQLHDLKRSEVELIYWLVDNQDLLISTAQSRDIQDPEVIRTIAKRIRTEAKLNALYCFTVADLMATNDQCWNEWQESLLNEWYFSLRKALNDGIENVFEQRIVIRENKQESLEALVESGIPEHEVMSLWSVFPSSFFSNNQVEEIVEFSQQILTKNKQAHLATLSQNPNLECNNLLVYSPDRSMLFVDLFNCLSALKVKVKEAQLYKTKSGNALEVIKILDYNDEPITDTYREQRVISCINKVLTSEQLNDKPDKPKEPKHFSTFENSPDIDFLPTQKSSRTLLKISALDNPQFIEKICEVFRKKQLTVHSAKITTIGESAENVFSVSTIDNEVMTEQDKQELSELLIDKIA</sequence>
<comment type="catalytic activity">
    <reaction evidence="6">
        <text>[protein-PII]-uridylyl-L-tyrosine + H2O = [protein-PII]-L-tyrosine + UMP + H(+)</text>
        <dbReference type="Rhea" id="RHEA:48600"/>
        <dbReference type="Rhea" id="RHEA-COMP:12147"/>
        <dbReference type="Rhea" id="RHEA-COMP:12148"/>
        <dbReference type="ChEBI" id="CHEBI:15377"/>
        <dbReference type="ChEBI" id="CHEBI:15378"/>
        <dbReference type="ChEBI" id="CHEBI:46858"/>
        <dbReference type="ChEBI" id="CHEBI:57865"/>
        <dbReference type="ChEBI" id="CHEBI:90602"/>
    </reaction>
</comment>
<dbReference type="SUPFAM" id="SSF81301">
    <property type="entry name" value="Nucleotidyltransferase"/>
    <property type="match status" value="1"/>
</dbReference>
<dbReference type="OrthoDB" id="9758038at2"/>
<dbReference type="InterPro" id="IPR043519">
    <property type="entry name" value="NT_sf"/>
</dbReference>
<comment type="catalytic activity">
    <reaction evidence="6">
        <text>[protein-PII]-L-tyrosine + UTP = [protein-PII]-uridylyl-L-tyrosine + diphosphate</text>
        <dbReference type="Rhea" id="RHEA:13673"/>
        <dbReference type="Rhea" id="RHEA-COMP:12147"/>
        <dbReference type="Rhea" id="RHEA-COMP:12148"/>
        <dbReference type="ChEBI" id="CHEBI:33019"/>
        <dbReference type="ChEBI" id="CHEBI:46398"/>
        <dbReference type="ChEBI" id="CHEBI:46858"/>
        <dbReference type="ChEBI" id="CHEBI:90602"/>
        <dbReference type="EC" id="2.7.7.59"/>
    </reaction>
</comment>
<dbReference type="RefSeq" id="WP_130603316.1">
    <property type="nucleotide sequence ID" value="NZ_CP034759.1"/>
</dbReference>
<dbReference type="InterPro" id="IPR013546">
    <property type="entry name" value="PII_UdlTrfase/GS_AdlTrfase"/>
</dbReference>
<evidence type="ECO:0000256" key="3">
    <source>
        <dbReference type="ARBA" id="ARBA00022801"/>
    </source>
</evidence>
<dbReference type="CDD" id="cd04899">
    <property type="entry name" value="ACT_ACR-UUR-like_2"/>
    <property type="match status" value="1"/>
</dbReference>
<proteinExistence type="inferred from homology"/>
<protein>
    <recommendedName>
        <fullName evidence="6">Bifunctional uridylyltransferase/uridylyl-removing enzyme</fullName>
        <shortName evidence="6">UTase/UR</shortName>
    </recommendedName>
    <alternativeName>
        <fullName evidence="6">Bifunctional [protein-PII] modification enzyme</fullName>
    </alternativeName>
    <alternativeName>
        <fullName evidence="6">Bifunctional nitrogen sensor protein</fullName>
    </alternativeName>
    <domain>
        <recommendedName>
            <fullName evidence="6">[Protein-PII] uridylyltransferase</fullName>
            <shortName evidence="6">PII uridylyltransferase</shortName>
            <shortName evidence="6">UTase</shortName>
            <ecNumber evidence="6">2.7.7.59</ecNumber>
        </recommendedName>
    </domain>
    <domain>
        <recommendedName>
            <fullName evidence="6">[Protein-PII]-UMP uridylyl-removing enzyme</fullName>
            <shortName evidence="6">UR</shortName>
            <ecNumber evidence="6">3.1.4.-</ecNumber>
        </recommendedName>
    </domain>
</protein>
<accession>A0A4P6P5G8</accession>
<evidence type="ECO:0000256" key="1">
    <source>
        <dbReference type="ARBA" id="ARBA00022679"/>
    </source>
</evidence>
<comment type="cofactor">
    <cofactor evidence="6">
        <name>Mg(2+)</name>
        <dbReference type="ChEBI" id="CHEBI:18420"/>
    </cofactor>
</comment>
<evidence type="ECO:0000259" key="7">
    <source>
        <dbReference type="PROSITE" id="PS51671"/>
    </source>
</evidence>
<dbReference type="GO" id="GO:0006808">
    <property type="term" value="P:regulation of nitrogen utilization"/>
    <property type="evidence" value="ECO:0007669"/>
    <property type="project" value="UniProtKB-UniRule"/>
</dbReference>
<evidence type="ECO:0000313" key="8">
    <source>
        <dbReference type="EMBL" id="QBG36811.1"/>
    </source>
</evidence>
<dbReference type="InterPro" id="IPR002912">
    <property type="entry name" value="ACT_dom"/>
</dbReference>
<dbReference type="NCBIfam" id="TIGR01693">
    <property type="entry name" value="UTase_glnD"/>
    <property type="match status" value="1"/>
</dbReference>
<keyword evidence="4 6" id="KW-0460">Magnesium</keyword>